<organism evidence="2 3">
    <name type="scientific">Profundibacter amoris</name>
    <dbReference type="NCBI Taxonomy" id="2171755"/>
    <lineage>
        <taxon>Bacteria</taxon>
        <taxon>Pseudomonadati</taxon>
        <taxon>Pseudomonadota</taxon>
        <taxon>Alphaproteobacteria</taxon>
        <taxon>Rhodobacterales</taxon>
        <taxon>Paracoccaceae</taxon>
        <taxon>Profundibacter</taxon>
    </lineage>
</organism>
<dbReference type="EMBL" id="CP032125">
    <property type="protein sequence ID" value="AXX97173.1"/>
    <property type="molecule type" value="Genomic_DNA"/>
</dbReference>
<protein>
    <submittedName>
        <fullName evidence="2">DUF3047 domain-containing protein</fullName>
    </submittedName>
</protein>
<dbReference type="OrthoDB" id="8443660at2"/>
<accession>A0A347UE95</accession>
<dbReference type="Proteomes" id="UP000261704">
    <property type="component" value="Chromosome"/>
</dbReference>
<proteinExistence type="predicted"/>
<gene>
    <name evidence="2" type="ORF">BAR1_04035</name>
</gene>
<sequence>MNKYLTGLLASLAISGAVQASAETLKFDKSWAEQGFLRLWTNDYGLKGRQLQVSSDGTVSMLYRSVPKSAWGSKMASWGWSVAKSVVATDLTRKGGDDRNLAIYFVFMDAKDADRLSGASIRKVLKNSSTKALVYVWGGDYPRGKILYSPYGPNKLKTVISRRAGKGAFNENVDLAADYQRAFGANSGVLVGVGISADSDDTDGMISATIKDLKVF</sequence>
<name>A0A347UE95_9RHOB</name>
<dbReference type="KEGG" id="pamo:BAR1_04035"/>
<reference evidence="2 3" key="1">
    <citation type="submission" date="2018-09" db="EMBL/GenBank/DDBJ databases">
        <title>Profundibacter amoris BAR1 gen. nov., sp. nov., a new member of the Roseobacter clade isolated at Lokis Castle Vent Field on the Arctic Mid-Oceanic Ridge.</title>
        <authorList>
            <person name="Le Moine Bauer S."/>
            <person name="Sjoeberg A.G."/>
            <person name="L'Haridon S."/>
            <person name="Stokke R."/>
            <person name="Roalkvam I."/>
            <person name="Steen I.H."/>
            <person name="Dahle H."/>
        </authorList>
    </citation>
    <scope>NUCLEOTIDE SEQUENCE [LARGE SCALE GENOMIC DNA]</scope>
    <source>
        <strain evidence="2 3">BAR1</strain>
    </source>
</reference>
<keyword evidence="1" id="KW-0732">Signal</keyword>
<evidence type="ECO:0000313" key="3">
    <source>
        <dbReference type="Proteomes" id="UP000261704"/>
    </source>
</evidence>
<evidence type="ECO:0000313" key="2">
    <source>
        <dbReference type="EMBL" id="AXX97173.1"/>
    </source>
</evidence>
<keyword evidence="3" id="KW-1185">Reference proteome</keyword>
<evidence type="ECO:0000256" key="1">
    <source>
        <dbReference type="SAM" id="SignalP"/>
    </source>
</evidence>
<dbReference type="AlphaFoldDB" id="A0A347UE95"/>
<dbReference type="Pfam" id="PF11249">
    <property type="entry name" value="DUF3047"/>
    <property type="match status" value="1"/>
</dbReference>
<feature type="chain" id="PRO_5016599924" evidence="1">
    <location>
        <begin position="21"/>
        <end position="216"/>
    </location>
</feature>
<feature type="signal peptide" evidence="1">
    <location>
        <begin position="1"/>
        <end position="20"/>
    </location>
</feature>
<dbReference type="RefSeq" id="WP_118941831.1">
    <property type="nucleotide sequence ID" value="NZ_CP032125.1"/>
</dbReference>
<dbReference type="InterPro" id="IPR021409">
    <property type="entry name" value="DUF3047"/>
</dbReference>